<dbReference type="EMBL" id="JAVXUP010001116">
    <property type="protein sequence ID" value="KAK3015817.1"/>
    <property type="molecule type" value="Genomic_DNA"/>
</dbReference>
<sequence length="121" mass="13915">MTHGKGSVHAQAESMGNLADGDLTFGELVSWWCYEMGTKHVQAEELNQWVKRARPSRSYLESLGVEAEARFNSFFFGICLSWYHHSSTAQPPSLLPRRRLTESFSREEQWRSTSFMPLTLN</sequence>
<reference evidence="1" key="1">
    <citation type="submission" date="2022-12" db="EMBL/GenBank/DDBJ databases">
        <title>Draft genome assemblies for two species of Escallonia (Escalloniales).</title>
        <authorList>
            <person name="Chanderbali A."/>
            <person name="Dervinis C."/>
            <person name="Anghel I."/>
            <person name="Soltis D."/>
            <person name="Soltis P."/>
            <person name="Zapata F."/>
        </authorList>
    </citation>
    <scope>NUCLEOTIDE SEQUENCE</scope>
    <source>
        <strain evidence="1">UCBG64.0493</strain>
        <tissue evidence="1">Leaf</tissue>
    </source>
</reference>
<keyword evidence="2" id="KW-1185">Reference proteome</keyword>
<evidence type="ECO:0000313" key="1">
    <source>
        <dbReference type="EMBL" id="KAK3015817.1"/>
    </source>
</evidence>
<accession>A0AA88VXD1</accession>
<dbReference type="Proteomes" id="UP001188597">
    <property type="component" value="Unassembled WGS sequence"/>
</dbReference>
<evidence type="ECO:0000313" key="2">
    <source>
        <dbReference type="Proteomes" id="UP001188597"/>
    </source>
</evidence>
<name>A0AA88VXD1_9ASTE</name>
<comment type="caution">
    <text evidence="1">The sequence shown here is derived from an EMBL/GenBank/DDBJ whole genome shotgun (WGS) entry which is preliminary data.</text>
</comment>
<protein>
    <submittedName>
        <fullName evidence="1">Uncharacterized protein</fullName>
    </submittedName>
</protein>
<organism evidence="1 2">
    <name type="scientific">Escallonia herrerae</name>
    <dbReference type="NCBI Taxonomy" id="1293975"/>
    <lineage>
        <taxon>Eukaryota</taxon>
        <taxon>Viridiplantae</taxon>
        <taxon>Streptophyta</taxon>
        <taxon>Embryophyta</taxon>
        <taxon>Tracheophyta</taxon>
        <taxon>Spermatophyta</taxon>
        <taxon>Magnoliopsida</taxon>
        <taxon>eudicotyledons</taxon>
        <taxon>Gunneridae</taxon>
        <taxon>Pentapetalae</taxon>
        <taxon>asterids</taxon>
        <taxon>campanulids</taxon>
        <taxon>Escalloniales</taxon>
        <taxon>Escalloniaceae</taxon>
        <taxon>Escallonia</taxon>
    </lineage>
</organism>
<dbReference type="AlphaFoldDB" id="A0AA88VXD1"/>
<proteinExistence type="predicted"/>
<gene>
    <name evidence="1" type="ORF">RJ639_007557</name>
</gene>